<keyword evidence="1" id="KW-0472">Membrane</keyword>
<comment type="caution">
    <text evidence="2">The sequence shown here is derived from an EMBL/GenBank/DDBJ whole genome shotgun (WGS) entry which is preliminary data.</text>
</comment>
<dbReference type="Proteomes" id="UP001589627">
    <property type="component" value="Unassembled WGS sequence"/>
</dbReference>
<evidence type="ECO:0000313" key="3">
    <source>
        <dbReference type="Proteomes" id="UP001589627"/>
    </source>
</evidence>
<reference evidence="2 3" key="1">
    <citation type="submission" date="2024-09" db="EMBL/GenBank/DDBJ databases">
        <authorList>
            <person name="Sun Q."/>
            <person name="Mori K."/>
        </authorList>
    </citation>
    <scope>NUCLEOTIDE SEQUENCE [LARGE SCALE GENOMIC DNA]</scope>
    <source>
        <strain evidence="2 3">TBRC 0563</strain>
    </source>
</reference>
<keyword evidence="1" id="KW-0812">Transmembrane</keyword>
<evidence type="ECO:0000256" key="1">
    <source>
        <dbReference type="SAM" id="Phobius"/>
    </source>
</evidence>
<protein>
    <submittedName>
        <fullName evidence="2">Uncharacterized protein</fullName>
    </submittedName>
</protein>
<gene>
    <name evidence="2" type="ORF">ACFFNX_05415</name>
</gene>
<organism evidence="2 3">
    <name type="scientific">Actinoallomurus acaciae</name>
    <dbReference type="NCBI Taxonomy" id="502577"/>
    <lineage>
        <taxon>Bacteria</taxon>
        <taxon>Bacillati</taxon>
        <taxon>Actinomycetota</taxon>
        <taxon>Actinomycetes</taxon>
        <taxon>Streptosporangiales</taxon>
        <taxon>Thermomonosporaceae</taxon>
        <taxon>Actinoallomurus</taxon>
    </lineage>
</organism>
<evidence type="ECO:0000313" key="2">
    <source>
        <dbReference type="EMBL" id="MFB9831626.1"/>
    </source>
</evidence>
<dbReference type="EMBL" id="JBHLZP010000023">
    <property type="protein sequence ID" value="MFB9831626.1"/>
    <property type="molecule type" value="Genomic_DNA"/>
</dbReference>
<keyword evidence="3" id="KW-1185">Reference proteome</keyword>
<sequence>MATGLLLWAGVNVAAVVPVGLAFFLAPRLGRISRGGAGWARPDCSPCSYRSVRRSGQRPW</sequence>
<dbReference type="RefSeq" id="WP_378196101.1">
    <property type="nucleotide sequence ID" value="NZ_JBHLZP010000023.1"/>
</dbReference>
<feature type="transmembrane region" description="Helical" evidence="1">
    <location>
        <begin position="6"/>
        <end position="26"/>
    </location>
</feature>
<keyword evidence="1" id="KW-1133">Transmembrane helix</keyword>
<name>A0ABV5Y9B9_9ACTN</name>
<proteinExistence type="predicted"/>
<accession>A0ABV5Y9B9</accession>